<dbReference type="OrthoDB" id="9772097at2"/>
<gene>
    <name evidence="2" type="ORF">BCF55_1645</name>
</gene>
<dbReference type="RefSeq" id="WP_121012616.1">
    <property type="nucleotide sequence ID" value="NZ_RCCJ01000001.1"/>
</dbReference>
<keyword evidence="2" id="KW-0378">Hydrolase</keyword>
<feature type="signal peptide" evidence="1">
    <location>
        <begin position="1"/>
        <end position="21"/>
    </location>
</feature>
<dbReference type="SUPFAM" id="SSF49464">
    <property type="entry name" value="Carboxypeptidase regulatory domain-like"/>
    <property type="match status" value="1"/>
</dbReference>
<evidence type="ECO:0000313" key="3">
    <source>
        <dbReference type="Proteomes" id="UP000267841"/>
    </source>
</evidence>
<dbReference type="Pfam" id="PF13620">
    <property type="entry name" value="CarboxypepD_reg"/>
    <property type="match status" value="1"/>
</dbReference>
<proteinExistence type="predicted"/>
<protein>
    <submittedName>
        <fullName evidence="2">Carboxypeptidase family protein</fullName>
    </submittedName>
</protein>
<feature type="chain" id="PRO_5019771644" evidence="1">
    <location>
        <begin position="22"/>
        <end position="250"/>
    </location>
</feature>
<organism evidence="2 3">
    <name type="scientific">Hydrogenivirga caldilitoris</name>
    <dbReference type="NCBI Taxonomy" id="246264"/>
    <lineage>
        <taxon>Bacteria</taxon>
        <taxon>Pseudomonadati</taxon>
        <taxon>Aquificota</taxon>
        <taxon>Aquificia</taxon>
        <taxon>Aquificales</taxon>
        <taxon>Aquificaceae</taxon>
        <taxon>Hydrogenivirga</taxon>
    </lineage>
</organism>
<dbReference type="EMBL" id="RCCJ01000001">
    <property type="protein sequence ID" value="RLJ71345.1"/>
    <property type="molecule type" value="Genomic_DNA"/>
</dbReference>
<dbReference type="Proteomes" id="UP000267841">
    <property type="component" value="Unassembled WGS sequence"/>
</dbReference>
<keyword evidence="2" id="KW-0121">Carboxypeptidase</keyword>
<dbReference type="InterPro" id="IPR008972">
    <property type="entry name" value="Cupredoxin"/>
</dbReference>
<dbReference type="GO" id="GO:0004180">
    <property type="term" value="F:carboxypeptidase activity"/>
    <property type="evidence" value="ECO:0007669"/>
    <property type="project" value="UniProtKB-KW"/>
</dbReference>
<keyword evidence="3" id="KW-1185">Reference proteome</keyword>
<dbReference type="InterPro" id="IPR008969">
    <property type="entry name" value="CarboxyPept-like_regulatory"/>
</dbReference>
<reference evidence="2 3" key="1">
    <citation type="submission" date="2018-10" db="EMBL/GenBank/DDBJ databases">
        <title>Genomic Encyclopedia of Archaeal and Bacterial Type Strains, Phase II (KMG-II): from individual species to whole genera.</title>
        <authorList>
            <person name="Goeker M."/>
        </authorList>
    </citation>
    <scope>NUCLEOTIDE SEQUENCE [LARGE SCALE GENOMIC DNA]</scope>
    <source>
        <strain evidence="2 3">DSM 16510</strain>
    </source>
</reference>
<sequence length="250" mass="27630">MKEVKAALVATLLSLSATAMSVEEKGHYKFRYVKHFQSSVTLAKATSSGIVEGKVVYVGKRKLENRKKLITKDKEVCGTGYKIDEVYVVSDEGGVKNAVVFIEGAGNPPKETVKLVQEKCEFHPRVIAMGAGSTLEVVNNDTVKHEANGVQDFETIFQLSQHKKGMVDRVELKKPGVVEVTCNIHGWMKAWAVVIDSPYYAVTDEKGSFKISGLPPGNYKLRLWHEGFGEKALNVKVEEGKPTSVVFELR</sequence>
<keyword evidence="2" id="KW-0645">Protease</keyword>
<dbReference type="Gene3D" id="2.60.40.420">
    <property type="entry name" value="Cupredoxins - blue copper proteins"/>
    <property type="match status" value="1"/>
</dbReference>
<dbReference type="Gene3D" id="2.60.40.1120">
    <property type="entry name" value="Carboxypeptidase-like, regulatory domain"/>
    <property type="match status" value="1"/>
</dbReference>
<dbReference type="AlphaFoldDB" id="A0A497XQV6"/>
<comment type="caution">
    <text evidence="2">The sequence shown here is derived from an EMBL/GenBank/DDBJ whole genome shotgun (WGS) entry which is preliminary data.</text>
</comment>
<evidence type="ECO:0000313" key="2">
    <source>
        <dbReference type="EMBL" id="RLJ71345.1"/>
    </source>
</evidence>
<dbReference type="SUPFAM" id="SSF49503">
    <property type="entry name" value="Cupredoxins"/>
    <property type="match status" value="1"/>
</dbReference>
<evidence type="ECO:0000256" key="1">
    <source>
        <dbReference type="SAM" id="SignalP"/>
    </source>
</evidence>
<name>A0A497XQV6_9AQUI</name>
<keyword evidence="1" id="KW-0732">Signal</keyword>
<accession>A0A497XQV6</accession>